<comment type="caution">
    <text evidence="5">The sequence shown here is derived from an EMBL/GenBank/DDBJ whole genome shotgun (WGS) entry which is preliminary data.</text>
</comment>
<dbReference type="Pfam" id="PF00936">
    <property type="entry name" value="BMC"/>
    <property type="match status" value="1"/>
</dbReference>
<evidence type="ECO:0000313" key="6">
    <source>
        <dbReference type="Proteomes" id="UP001146067"/>
    </source>
</evidence>
<reference evidence="5" key="1">
    <citation type="submission" date="2022-12" db="EMBL/GenBank/DDBJ databases">
        <title>Gycomyces niveus sp.nov.,a novel actinomycete isolated from soil in Shouguan.</title>
        <authorList>
            <person name="Yang X."/>
        </authorList>
    </citation>
    <scope>NUCLEOTIDE SEQUENCE</scope>
    <source>
        <strain evidence="5">NEAU-A15</strain>
    </source>
</reference>
<dbReference type="PANTHER" id="PTHR33941:SF11">
    <property type="entry name" value="BACTERIAL MICROCOMPARTMENT SHELL PROTEIN PDUJ"/>
    <property type="match status" value="1"/>
</dbReference>
<keyword evidence="3" id="KW-1283">Bacterial microcompartment</keyword>
<dbReference type="Gene3D" id="3.30.70.1710">
    <property type="match status" value="1"/>
</dbReference>
<dbReference type="InterPro" id="IPR037233">
    <property type="entry name" value="CcmK-like_sf"/>
</dbReference>
<dbReference type="RefSeq" id="WP_270111890.1">
    <property type="nucleotide sequence ID" value="NZ_JAPZVP010000017.1"/>
</dbReference>
<proteinExistence type="inferred from homology"/>
<dbReference type="InterPro" id="IPR000249">
    <property type="entry name" value="BMC_dom"/>
</dbReference>
<dbReference type="PROSITE" id="PS01139">
    <property type="entry name" value="BMC_1"/>
    <property type="match status" value="1"/>
</dbReference>
<dbReference type="PANTHER" id="PTHR33941">
    <property type="entry name" value="PROPANEDIOL UTILIZATION PROTEIN PDUA"/>
    <property type="match status" value="1"/>
</dbReference>
<evidence type="ECO:0000313" key="5">
    <source>
        <dbReference type="EMBL" id="MDA1361855.1"/>
    </source>
</evidence>
<protein>
    <submittedName>
        <fullName evidence="5">BMC domain-containing protein</fullName>
    </submittedName>
</protein>
<comment type="similarity">
    <text evidence="1">Belongs to the bacterial microcompartments protein family. CsoS1 subfamily.</text>
</comment>
<name>A0A9X3T576_9ACTN</name>
<dbReference type="CDD" id="cd07045">
    <property type="entry name" value="BMC_CcmK_like"/>
    <property type="match status" value="1"/>
</dbReference>
<dbReference type="AlphaFoldDB" id="A0A9X3T576"/>
<dbReference type="InterPro" id="IPR044872">
    <property type="entry name" value="CcmK/CsoS1_BMC"/>
</dbReference>
<dbReference type="EMBL" id="JAPZVP010000017">
    <property type="protein sequence ID" value="MDA1361855.1"/>
    <property type="molecule type" value="Genomic_DNA"/>
</dbReference>
<evidence type="ECO:0000256" key="2">
    <source>
        <dbReference type="ARBA" id="ARBA00024322"/>
    </source>
</evidence>
<organism evidence="5 6">
    <name type="scientific">Glycomyces luteolus</name>
    <dbReference type="NCBI Taxonomy" id="2670330"/>
    <lineage>
        <taxon>Bacteria</taxon>
        <taxon>Bacillati</taxon>
        <taxon>Actinomycetota</taxon>
        <taxon>Actinomycetes</taxon>
        <taxon>Glycomycetales</taxon>
        <taxon>Glycomycetaceae</taxon>
        <taxon>Glycomyces</taxon>
    </lineage>
</organism>
<evidence type="ECO:0000259" key="4">
    <source>
        <dbReference type="PROSITE" id="PS51930"/>
    </source>
</evidence>
<dbReference type="InterPro" id="IPR020808">
    <property type="entry name" value="Bact_microcomp_CS"/>
</dbReference>
<evidence type="ECO:0000256" key="1">
    <source>
        <dbReference type="ARBA" id="ARBA00023780"/>
    </source>
</evidence>
<dbReference type="SUPFAM" id="SSF143414">
    <property type="entry name" value="CcmK-like"/>
    <property type="match status" value="1"/>
</dbReference>
<sequence length="92" mass="9307">MNTALGLLETKGLIPAIAGADAMVKAATVEVASVEKIGSAFVTVLIRGDVAAVKAAIESGVEAASRHGEVISTNVIPRPHDEVVRAFGLAGE</sequence>
<gene>
    <name evidence="5" type="ORF">O1R50_19665</name>
</gene>
<keyword evidence="6" id="KW-1185">Reference proteome</keyword>
<accession>A0A9X3T576</accession>
<dbReference type="Proteomes" id="UP001146067">
    <property type="component" value="Unassembled WGS sequence"/>
</dbReference>
<dbReference type="GO" id="GO:0031469">
    <property type="term" value="C:bacterial microcompartment"/>
    <property type="evidence" value="ECO:0007669"/>
    <property type="project" value="UniProtKB-SubCell"/>
</dbReference>
<feature type="domain" description="BMC" evidence="4">
    <location>
        <begin position="4"/>
        <end position="88"/>
    </location>
</feature>
<dbReference type="PROSITE" id="PS51930">
    <property type="entry name" value="BMC_2"/>
    <property type="match status" value="1"/>
</dbReference>
<comment type="subcellular location">
    <subcellularLocation>
        <location evidence="2">Bacterial microcompartment</location>
    </subcellularLocation>
</comment>
<dbReference type="SMART" id="SM00877">
    <property type="entry name" value="BMC"/>
    <property type="match status" value="1"/>
</dbReference>
<evidence type="ECO:0000256" key="3">
    <source>
        <dbReference type="ARBA" id="ARBA00024446"/>
    </source>
</evidence>
<dbReference type="InterPro" id="IPR050575">
    <property type="entry name" value="BMC_shell"/>
</dbReference>